<organism evidence="2 3">
    <name type="scientific">Kitasatospora aureofaciens</name>
    <name type="common">Streptomyces aureofaciens</name>
    <dbReference type="NCBI Taxonomy" id="1894"/>
    <lineage>
        <taxon>Bacteria</taxon>
        <taxon>Bacillati</taxon>
        <taxon>Actinomycetota</taxon>
        <taxon>Actinomycetes</taxon>
        <taxon>Kitasatosporales</taxon>
        <taxon>Streptomycetaceae</taxon>
        <taxon>Kitasatospora</taxon>
    </lineage>
</organism>
<gene>
    <name evidence="2" type="ORF">GCM10010502_14410</name>
</gene>
<feature type="compositionally biased region" description="Basic and acidic residues" evidence="1">
    <location>
        <begin position="1"/>
        <end position="10"/>
    </location>
</feature>
<protein>
    <submittedName>
        <fullName evidence="2">Uncharacterized protein</fullName>
    </submittedName>
</protein>
<evidence type="ECO:0000313" key="3">
    <source>
        <dbReference type="Proteomes" id="UP000610124"/>
    </source>
</evidence>
<proteinExistence type="predicted"/>
<reference evidence="2" key="2">
    <citation type="submission" date="2020-09" db="EMBL/GenBank/DDBJ databases">
        <authorList>
            <person name="Sun Q."/>
            <person name="Ohkuma M."/>
        </authorList>
    </citation>
    <scope>NUCLEOTIDE SEQUENCE</scope>
    <source>
        <strain evidence="2">JCM 4434</strain>
    </source>
</reference>
<evidence type="ECO:0000256" key="1">
    <source>
        <dbReference type="SAM" id="MobiDB-lite"/>
    </source>
</evidence>
<comment type="caution">
    <text evidence="2">The sequence shown here is derived from an EMBL/GenBank/DDBJ whole genome shotgun (WGS) entry which is preliminary data.</text>
</comment>
<name>A0A8H9HHY0_KITAU</name>
<feature type="region of interest" description="Disordered" evidence="1">
    <location>
        <begin position="1"/>
        <end position="29"/>
    </location>
</feature>
<evidence type="ECO:0000313" key="2">
    <source>
        <dbReference type="EMBL" id="GGU64747.1"/>
    </source>
</evidence>
<dbReference type="EMBL" id="BMUB01000003">
    <property type="protein sequence ID" value="GGU64747.1"/>
    <property type="molecule type" value="Genomic_DNA"/>
</dbReference>
<dbReference type="AlphaFoldDB" id="A0A8H9HHY0"/>
<dbReference type="Proteomes" id="UP000610124">
    <property type="component" value="Unassembled WGS sequence"/>
</dbReference>
<reference evidence="2" key="1">
    <citation type="journal article" date="2014" name="Int. J. Syst. Evol. Microbiol.">
        <title>Complete genome sequence of Corynebacterium casei LMG S-19264T (=DSM 44701T), isolated from a smear-ripened cheese.</title>
        <authorList>
            <consortium name="US DOE Joint Genome Institute (JGI-PGF)"/>
            <person name="Walter F."/>
            <person name="Albersmeier A."/>
            <person name="Kalinowski J."/>
            <person name="Ruckert C."/>
        </authorList>
    </citation>
    <scope>NUCLEOTIDE SEQUENCE</scope>
    <source>
        <strain evidence="2">JCM 4434</strain>
    </source>
</reference>
<accession>A0A8H9HHY0</accession>
<sequence>MPRRNEERRRWPISRQAASGSGAATTCVDADEHKTGKLESDYVGIATVQPAEHHAGSGPDRE</sequence>